<dbReference type="Pfam" id="PF00069">
    <property type="entry name" value="Pkinase"/>
    <property type="match status" value="1"/>
</dbReference>
<dbReference type="SMART" id="SM00671">
    <property type="entry name" value="SEL1"/>
    <property type="match status" value="9"/>
</dbReference>
<evidence type="ECO:0000259" key="5">
    <source>
        <dbReference type="PROSITE" id="PS50011"/>
    </source>
</evidence>
<dbReference type="PROSITE" id="PS00108">
    <property type="entry name" value="PROTEIN_KINASE_ST"/>
    <property type="match status" value="1"/>
</dbReference>
<protein>
    <recommendedName>
        <fullName evidence="5">Protein kinase domain-containing protein</fullName>
    </recommendedName>
</protein>
<keyword evidence="7" id="KW-1185">Reference proteome</keyword>
<keyword evidence="2 4" id="KW-0067">ATP-binding</keyword>
<evidence type="ECO:0000256" key="2">
    <source>
        <dbReference type="ARBA" id="ARBA00022840"/>
    </source>
</evidence>
<dbReference type="InterPro" id="IPR011009">
    <property type="entry name" value="Kinase-like_dom_sf"/>
</dbReference>
<dbReference type="InterPro" id="IPR017441">
    <property type="entry name" value="Protein_kinase_ATP_BS"/>
</dbReference>
<comment type="caution">
    <text evidence="6">The sequence shown here is derived from an EMBL/GenBank/DDBJ whole genome shotgun (WGS) entry which is preliminary data.</text>
</comment>
<comment type="similarity">
    <text evidence="3">Belongs to the sel-1 family.</text>
</comment>
<feature type="domain" description="Protein kinase" evidence="5">
    <location>
        <begin position="13"/>
        <end position="262"/>
    </location>
</feature>
<name>A0ABR2JRU3_9EUKA</name>
<dbReference type="SMART" id="SM00220">
    <property type="entry name" value="S_TKc"/>
    <property type="match status" value="1"/>
</dbReference>
<dbReference type="PANTHER" id="PTHR11102:SF160">
    <property type="entry name" value="ERAD-ASSOCIATED E3 UBIQUITIN-PROTEIN LIGASE COMPONENT HRD3"/>
    <property type="match status" value="1"/>
</dbReference>
<dbReference type="Proteomes" id="UP001470230">
    <property type="component" value="Unassembled WGS sequence"/>
</dbReference>
<sequence>MLKDFLVDLSEYEEKKKRIGTGKYGKVFLIRKKSQEELYVAKIFQGRLIGEKSFMNEIETYYKIKHQAILPFVGYSLKDFDSKPNPAIITEYMCNGSLRDIFSQMRQSPKEWSDTKRYIALIGIALGMNYLHANKIVHRDLKPENILFDCDYYPKICDFGISKKSDEDINDFFMKTAIGTEYYRAPETYRGCEYNFKADIYSFSIVLYEIIVCPFKSSQKVDMADIKGKENKEFIKKCHSNKPSERPDFSEICQFIVSKSFMELFEGIELDEVVTFLELFEGDETAEMMKQILLSQKISEDQTPLKKPMLTDEITVIDSKSYSDHGYIIEINNFQDFINHKETARFVEIPFLFNYVCMLFCSSGAKKSDNLPCDRDEAVRYLKMAADKGEASAMYSYAKMLFSGDGVKMNKAEAARYFRMSAEKGNSSAMYSYAKMLFSGDGVKMNKAEAARYFRMSAERGNDRAMNKYGAMLRRGDGVRQDKKEAVKYFLKSIDLGNRTAMNSYAVMLRDGDGIAENKQLAAKYFRMSIEHGGDYAMYNLGQMLKDGDGIQKDKGEAFYLFKASADKGNTFAMNSYAVMLRDGDCGVSDKLKAACYFKLAADKGNDFSMYNYARMLKDGDGIQMDKSEAFRYFKMAAVRGSDRAMNSCAEMLRDGDGVHVNKKEAASLFKMAADKGNDRAMVNYANMLLKGDGVEFDKQEAVHYFGMAAMKGNRFAIDKLVRL</sequence>
<keyword evidence="1 4" id="KW-0547">Nucleotide-binding</keyword>
<dbReference type="Gene3D" id="1.10.510.10">
    <property type="entry name" value="Transferase(Phosphotransferase) domain 1"/>
    <property type="match status" value="1"/>
</dbReference>
<dbReference type="InterPro" id="IPR050767">
    <property type="entry name" value="Sel1_AlgK"/>
</dbReference>
<dbReference type="PROSITE" id="PS50011">
    <property type="entry name" value="PROTEIN_KINASE_DOM"/>
    <property type="match status" value="1"/>
</dbReference>
<evidence type="ECO:0000256" key="3">
    <source>
        <dbReference type="ARBA" id="ARBA00038101"/>
    </source>
</evidence>
<evidence type="ECO:0000256" key="1">
    <source>
        <dbReference type="ARBA" id="ARBA00022741"/>
    </source>
</evidence>
<dbReference type="Gene3D" id="1.25.40.10">
    <property type="entry name" value="Tetratricopeptide repeat domain"/>
    <property type="match status" value="1"/>
</dbReference>
<reference evidence="6 7" key="1">
    <citation type="submission" date="2024-04" db="EMBL/GenBank/DDBJ databases">
        <title>Tritrichomonas musculus Genome.</title>
        <authorList>
            <person name="Alves-Ferreira E."/>
            <person name="Grigg M."/>
            <person name="Lorenzi H."/>
            <person name="Galac M."/>
        </authorList>
    </citation>
    <scope>NUCLEOTIDE SEQUENCE [LARGE SCALE GENOMIC DNA]</scope>
    <source>
        <strain evidence="6 7">EAF2021</strain>
    </source>
</reference>
<dbReference type="InterPro" id="IPR000719">
    <property type="entry name" value="Prot_kinase_dom"/>
</dbReference>
<dbReference type="InterPro" id="IPR006597">
    <property type="entry name" value="Sel1-like"/>
</dbReference>
<dbReference type="InterPro" id="IPR011990">
    <property type="entry name" value="TPR-like_helical_dom_sf"/>
</dbReference>
<dbReference type="SUPFAM" id="SSF81901">
    <property type="entry name" value="HCP-like"/>
    <property type="match status" value="2"/>
</dbReference>
<feature type="binding site" evidence="4">
    <location>
        <position position="42"/>
    </location>
    <ligand>
        <name>ATP</name>
        <dbReference type="ChEBI" id="CHEBI:30616"/>
    </ligand>
</feature>
<dbReference type="Pfam" id="PF08238">
    <property type="entry name" value="Sel1"/>
    <property type="match status" value="10"/>
</dbReference>
<evidence type="ECO:0000313" key="7">
    <source>
        <dbReference type="Proteomes" id="UP001470230"/>
    </source>
</evidence>
<dbReference type="PROSITE" id="PS00107">
    <property type="entry name" value="PROTEIN_KINASE_ATP"/>
    <property type="match status" value="1"/>
</dbReference>
<proteinExistence type="inferred from homology"/>
<evidence type="ECO:0000256" key="4">
    <source>
        <dbReference type="PROSITE-ProRule" id="PRU10141"/>
    </source>
</evidence>
<dbReference type="EMBL" id="JAPFFF010000010">
    <property type="protein sequence ID" value="KAK8881338.1"/>
    <property type="molecule type" value="Genomic_DNA"/>
</dbReference>
<dbReference type="InterPro" id="IPR008271">
    <property type="entry name" value="Ser/Thr_kinase_AS"/>
</dbReference>
<gene>
    <name evidence="6" type="ORF">M9Y10_004073</name>
</gene>
<accession>A0ABR2JRU3</accession>
<evidence type="ECO:0000313" key="6">
    <source>
        <dbReference type="EMBL" id="KAK8881338.1"/>
    </source>
</evidence>
<organism evidence="6 7">
    <name type="scientific">Tritrichomonas musculus</name>
    <dbReference type="NCBI Taxonomy" id="1915356"/>
    <lineage>
        <taxon>Eukaryota</taxon>
        <taxon>Metamonada</taxon>
        <taxon>Parabasalia</taxon>
        <taxon>Tritrichomonadida</taxon>
        <taxon>Tritrichomonadidae</taxon>
        <taxon>Tritrichomonas</taxon>
    </lineage>
</organism>
<dbReference type="SUPFAM" id="SSF56112">
    <property type="entry name" value="Protein kinase-like (PK-like)"/>
    <property type="match status" value="1"/>
</dbReference>
<dbReference type="PANTHER" id="PTHR11102">
    <property type="entry name" value="SEL-1-LIKE PROTEIN"/>
    <property type="match status" value="1"/>
</dbReference>